<dbReference type="InterPro" id="IPR037482">
    <property type="entry name" value="ST1585_MBL-fold"/>
</dbReference>
<dbReference type="InterPro" id="IPR036866">
    <property type="entry name" value="RibonucZ/Hydroxyglut_hydro"/>
</dbReference>
<dbReference type="SUPFAM" id="SSF56281">
    <property type="entry name" value="Metallo-hydrolase/oxidoreductase"/>
    <property type="match status" value="1"/>
</dbReference>
<organism evidence="2 3">
    <name type="scientific">Halomarina halobia</name>
    <dbReference type="NCBI Taxonomy" id="3033386"/>
    <lineage>
        <taxon>Archaea</taxon>
        <taxon>Methanobacteriati</taxon>
        <taxon>Methanobacteriota</taxon>
        <taxon>Stenosarchaea group</taxon>
        <taxon>Halobacteria</taxon>
        <taxon>Halobacteriales</taxon>
        <taxon>Natronomonadaceae</taxon>
        <taxon>Halomarina</taxon>
    </lineage>
</organism>
<evidence type="ECO:0000313" key="2">
    <source>
        <dbReference type="EMBL" id="MFC7316767.1"/>
    </source>
</evidence>
<gene>
    <name evidence="2" type="ORF">ACFQPE_08175</name>
</gene>
<dbReference type="Proteomes" id="UP001596547">
    <property type="component" value="Unassembled WGS sequence"/>
</dbReference>
<dbReference type="GeneID" id="79316581"/>
<evidence type="ECO:0000313" key="3">
    <source>
        <dbReference type="Proteomes" id="UP001596547"/>
    </source>
</evidence>
<dbReference type="PANTHER" id="PTHR42951:SF4">
    <property type="entry name" value="ACYL-COENZYME A THIOESTERASE MBLAC2"/>
    <property type="match status" value="1"/>
</dbReference>
<name>A0ABD6A9H5_9EURY</name>
<dbReference type="Gene3D" id="3.60.15.10">
    <property type="entry name" value="Ribonuclease Z/Hydroxyacylglutathione hydrolase-like"/>
    <property type="match status" value="1"/>
</dbReference>
<dbReference type="InterPro" id="IPR001279">
    <property type="entry name" value="Metallo-B-lactamas"/>
</dbReference>
<dbReference type="Pfam" id="PF00753">
    <property type="entry name" value="Lactamase_B"/>
    <property type="match status" value="1"/>
</dbReference>
<dbReference type="EMBL" id="JBHTBF010000002">
    <property type="protein sequence ID" value="MFC7316767.1"/>
    <property type="molecule type" value="Genomic_DNA"/>
</dbReference>
<protein>
    <submittedName>
        <fullName evidence="2">MBL fold metallo-hydrolase</fullName>
    </submittedName>
</protein>
<proteinExistence type="predicted"/>
<evidence type="ECO:0000259" key="1">
    <source>
        <dbReference type="SMART" id="SM00849"/>
    </source>
</evidence>
<dbReference type="CDD" id="cd07726">
    <property type="entry name" value="ST1585-like_MBL-fold"/>
    <property type="match status" value="1"/>
</dbReference>
<accession>A0ABD6A9H5</accession>
<dbReference type="RefSeq" id="WP_276303970.1">
    <property type="nucleotide sequence ID" value="NZ_CP119992.1"/>
</dbReference>
<keyword evidence="3" id="KW-1185">Reference proteome</keyword>
<reference evidence="2 3" key="1">
    <citation type="journal article" date="2019" name="Int. J. Syst. Evol. Microbiol.">
        <title>The Global Catalogue of Microorganisms (GCM) 10K type strain sequencing project: providing services to taxonomists for standard genome sequencing and annotation.</title>
        <authorList>
            <consortium name="The Broad Institute Genomics Platform"/>
            <consortium name="The Broad Institute Genome Sequencing Center for Infectious Disease"/>
            <person name="Wu L."/>
            <person name="Ma J."/>
        </authorList>
    </citation>
    <scope>NUCLEOTIDE SEQUENCE [LARGE SCALE GENOMIC DNA]</scope>
    <source>
        <strain evidence="2 3">PSR21</strain>
    </source>
</reference>
<dbReference type="SMART" id="SM00849">
    <property type="entry name" value="Lactamase_B"/>
    <property type="match status" value="1"/>
</dbReference>
<sequence length="305" mass="32732">MAIGDLYEVGTEACEGCYYVDVGLYDRPAYGAVYVVDAERPAVVDTGMGTHYGAVLAAMERLGIAPEDLAVIAPTHVHLDHAGGAGYLARECPNASVHVHGIGAPHLVDPERLVEGTKRAVGDQWEFYADPLPVPEERVVTLADGDAIDLGDRELRVHHAPGHAPHQVVFELPDASAVFTADAAGIYVPAIDAVEPTTPPPNFDFDQSLADVEMIESLDPETLLYAHYGPAPADGYLAAYANRLVDWVAEVEAVRADLGDDAAVAEHFADATAARMGDVWGERKARGEGRMNARGVLRYLDVRDR</sequence>
<dbReference type="AlphaFoldDB" id="A0ABD6A9H5"/>
<dbReference type="InterPro" id="IPR050855">
    <property type="entry name" value="NDM-1-like"/>
</dbReference>
<dbReference type="PANTHER" id="PTHR42951">
    <property type="entry name" value="METALLO-BETA-LACTAMASE DOMAIN-CONTAINING"/>
    <property type="match status" value="1"/>
</dbReference>
<feature type="domain" description="Metallo-beta-lactamase" evidence="1">
    <location>
        <begin position="30"/>
        <end position="227"/>
    </location>
</feature>
<comment type="caution">
    <text evidence="2">The sequence shown here is derived from an EMBL/GenBank/DDBJ whole genome shotgun (WGS) entry which is preliminary data.</text>
</comment>